<evidence type="ECO:0000313" key="2">
    <source>
        <dbReference type="EMBL" id="KFF28401.1"/>
    </source>
</evidence>
<evidence type="ECO:0000313" key="3">
    <source>
        <dbReference type="Proteomes" id="UP000028719"/>
    </source>
</evidence>
<gene>
    <name evidence="2" type="ORF">IW16_04125</name>
</gene>
<feature type="region of interest" description="Disordered" evidence="1">
    <location>
        <begin position="1"/>
        <end position="60"/>
    </location>
</feature>
<feature type="compositionally biased region" description="Gly residues" evidence="1">
    <location>
        <begin position="37"/>
        <end position="60"/>
    </location>
</feature>
<sequence length="60" mass="6005">MMFGLIFSNGKETNHSPYAQATIQNSTIPGESLDTGEGNGNGNGHGNGGNTGGNTGQTPP</sequence>
<evidence type="ECO:0000256" key="1">
    <source>
        <dbReference type="SAM" id="MobiDB-lite"/>
    </source>
</evidence>
<organism evidence="2 3">
    <name type="scientific">Chryseobacterium vrystaatense</name>
    <dbReference type="NCBI Taxonomy" id="307480"/>
    <lineage>
        <taxon>Bacteria</taxon>
        <taxon>Pseudomonadati</taxon>
        <taxon>Bacteroidota</taxon>
        <taxon>Flavobacteriia</taxon>
        <taxon>Flavobacteriales</taxon>
        <taxon>Weeksellaceae</taxon>
        <taxon>Chryseobacterium group</taxon>
        <taxon>Chryseobacterium</taxon>
    </lineage>
</organism>
<name>A0ABR4UT16_9FLAO</name>
<accession>A0ABR4UT16</accession>
<reference evidence="2 3" key="1">
    <citation type="submission" date="2014-07" db="EMBL/GenBank/DDBJ databases">
        <title>Genome of Chryseobacterium vrystaatense LMG 22846.</title>
        <authorList>
            <person name="Pipes S.E."/>
            <person name="Stropko S.J."/>
            <person name="Newman J.D."/>
        </authorList>
    </citation>
    <scope>NUCLEOTIDE SEQUENCE [LARGE SCALE GENOMIC DNA]</scope>
    <source>
        <strain evidence="2 3">LMG 22846</strain>
    </source>
</reference>
<comment type="caution">
    <text evidence="2">The sequence shown here is derived from an EMBL/GenBank/DDBJ whole genome shotgun (WGS) entry which is preliminary data.</text>
</comment>
<feature type="compositionally biased region" description="Polar residues" evidence="1">
    <location>
        <begin position="15"/>
        <end position="29"/>
    </location>
</feature>
<dbReference type="Proteomes" id="UP000028719">
    <property type="component" value="Unassembled WGS sequence"/>
</dbReference>
<keyword evidence="3" id="KW-1185">Reference proteome</keyword>
<protein>
    <submittedName>
        <fullName evidence="2">Uncharacterized protein</fullName>
    </submittedName>
</protein>
<proteinExistence type="predicted"/>
<dbReference type="EMBL" id="JPRI01000001">
    <property type="protein sequence ID" value="KFF28401.1"/>
    <property type="molecule type" value="Genomic_DNA"/>
</dbReference>